<evidence type="ECO:0000256" key="1">
    <source>
        <dbReference type="SAM" id="Phobius"/>
    </source>
</evidence>
<organism evidence="2">
    <name type="scientific">viral metagenome</name>
    <dbReference type="NCBI Taxonomy" id="1070528"/>
    <lineage>
        <taxon>unclassified sequences</taxon>
        <taxon>metagenomes</taxon>
        <taxon>organismal metagenomes</taxon>
    </lineage>
</organism>
<dbReference type="AlphaFoldDB" id="A0A6C0C1R0"/>
<feature type="transmembrane region" description="Helical" evidence="1">
    <location>
        <begin position="6"/>
        <end position="23"/>
    </location>
</feature>
<keyword evidence="1" id="KW-0812">Transmembrane</keyword>
<accession>A0A6C0C1R0</accession>
<reference evidence="2" key="1">
    <citation type="journal article" date="2020" name="Nature">
        <title>Giant virus diversity and host interactions through global metagenomics.</title>
        <authorList>
            <person name="Schulz F."/>
            <person name="Roux S."/>
            <person name="Paez-Espino D."/>
            <person name="Jungbluth S."/>
            <person name="Walsh D.A."/>
            <person name="Denef V.J."/>
            <person name="McMahon K.D."/>
            <person name="Konstantinidis K.T."/>
            <person name="Eloe-Fadrosh E.A."/>
            <person name="Kyrpides N.C."/>
            <person name="Woyke T."/>
        </authorList>
    </citation>
    <scope>NUCLEOTIDE SEQUENCE</scope>
    <source>
        <strain evidence="2">GVMAG-M-3300020185-18</strain>
    </source>
</reference>
<sequence length="92" mass="10912">MKRHIIIDIFCIVLLSYFIIECFNKILIKESFVNTSTISKSLNKVKRKGRARIYNIKSKVERNVGDRIRDTYKVSKTVMKKILFPKEIKITF</sequence>
<protein>
    <submittedName>
        <fullName evidence="2">Uncharacterized protein</fullName>
    </submittedName>
</protein>
<keyword evidence="1" id="KW-1133">Transmembrane helix</keyword>
<proteinExistence type="predicted"/>
<keyword evidence="1" id="KW-0472">Membrane</keyword>
<evidence type="ECO:0000313" key="2">
    <source>
        <dbReference type="EMBL" id="QHS98625.1"/>
    </source>
</evidence>
<dbReference type="EMBL" id="MN739320">
    <property type="protein sequence ID" value="QHS98625.1"/>
    <property type="molecule type" value="Genomic_DNA"/>
</dbReference>
<name>A0A6C0C1R0_9ZZZZ</name>